<reference evidence="2" key="1">
    <citation type="submission" date="2023-03" db="EMBL/GenBank/DDBJ databases">
        <authorList>
            <person name="Julca I."/>
        </authorList>
    </citation>
    <scope>NUCLEOTIDE SEQUENCE</scope>
</reference>
<dbReference type="EMBL" id="OX459126">
    <property type="protein sequence ID" value="CAI9117974.1"/>
    <property type="molecule type" value="Genomic_DNA"/>
</dbReference>
<evidence type="ECO:0000313" key="3">
    <source>
        <dbReference type="Proteomes" id="UP001161247"/>
    </source>
</evidence>
<evidence type="ECO:0000259" key="1">
    <source>
        <dbReference type="PROSITE" id="PS50181"/>
    </source>
</evidence>
<protein>
    <submittedName>
        <fullName evidence="2">OLC1v1019468C1</fullName>
    </submittedName>
</protein>
<dbReference type="SUPFAM" id="SSF50965">
    <property type="entry name" value="Galactose oxidase, central domain"/>
    <property type="match status" value="1"/>
</dbReference>
<dbReference type="SUPFAM" id="SSF81383">
    <property type="entry name" value="F-box domain"/>
    <property type="match status" value="1"/>
</dbReference>
<dbReference type="PANTHER" id="PTHR31672">
    <property type="entry name" value="BNACNNG10540D PROTEIN"/>
    <property type="match status" value="1"/>
</dbReference>
<accession>A0AAV1EE77</accession>
<name>A0AAV1EE77_OLDCO</name>
<dbReference type="PROSITE" id="PS50181">
    <property type="entry name" value="FBOX"/>
    <property type="match status" value="1"/>
</dbReference>
<keyword evidence="3" id="KW-1185">Reference proteome</keyword>
<gene>
    <name evidence="2" type="ORF">OLC1_LOCUS23956</name>
</gene>
<dbReference type="InterPro" id="IPR013187">
    <property type="entry name" value="F-box-assoc_dom_typ3"/>
</dbReference>
<proteinExistence type="predicted"/>
<dbReference type="SMART" id="SM00256">
    <property type="entry name" value="FBOX"/>
    <property type="match status" value="1"/>
</dbReference>
<evidence type="ECO:0000313" key="2">
    <source>
        <dbReference type="EMBL" id="CAI9117974.1"/>
    </source>
</evidence>
<organism evidence="2 3">
    <name type="scientific">Oldenlandia corymbosa var. corymbosa</name>
    <dbReference type="NCBI Taxonomy" id="529605"/>
    <lineage>
        <taxon>Eukaryota</taxon>
        <taxon>Viridiplantae</taxon>
        <taxon>Streptophyta</taxon>
        <taxon>Embryophyta</taxon>
        <taxon>Tracheophyta</taxon>
        <taxon>Spermatophyta</taxon>
        <taxon>Magnoliopsida</taxon>
        <taxon>eudicotyledons</taxon>
        <taxon>Gunneridae</taxon>
        <taxon>Pentapetalae</taxon>
        <taxon>asterids</taxon>
        <taxon>lamiids</taxon>
        <taxon>Gentianales</taxon>
        <taxon>Rubiaceae</taxon>
        <taxon>Rubioideae</taxon>
        <taxon>Spermacoceae</taxon>
        <taxon>Hedyotis-Oldenlandia complex</taxon>
        <taxon>Oldenlandia</taxon>
    </lineage>
</organism>
<dbReference type="InterPro" id="IPR017451">
    <property type="entry name" value="F-box-assoc_interact_dom"/>
</dbReference>
<dbReference type="CDD" id="cd22157">
    <property type="entry name" value="F-box_AtFBW1-like"/>
    <property type="match status" value="1"/>
</dbReference>
<dbReference type="Gene3D" id="1.20.1280.50">
    <property type="match status" value="1"/>
</dbReference>
<dbReference type="InterPro" id="IPR011043">
    <property type="entry name" value="Gal_Oxase/kelch_b-propeller"/>
</dbReference>
<dbReference type="Proteomes" id="UP001161247">
    <property type="component" value="Chromosome 9"/>
</dbReference>
<sequence>MEETLQPMNSSSNPDPKQAISGCTFEETLENLPNEVIIEILTWLPVKTLLQFRCVSKSWRDAISSPKFIKAQFKKSSNRDDYARHRVLYRCCKTLGDTRLCSFETRYFPVAPVFFGDINATIDSTLVEDPFINSCDAQIVAAAHGLVCVSRGKDFYFWNPTLRKFKKLPRFYDLPKEGGQVQILFGYNEDEDDHQVCLIAFGKWIAVYSGNTNTWKRIPGFVGGMREGYFLVRGKLYWGKGTSGRGKICYLDLKTEAYGVLQQPDYGNGTFDMVFGAVEGGLDVLCYHRTSHIDMWMMKENGGKQSWTKMLLVPKFKDPSGRKCCQPVLVSKDGKIFFVYRKFMALSDPKTKLVTFPRVTPMGEPWLSEVVVESLFLVNDHDAEGPVADPGTNGLVMIQHRLD</sequence>
<dbReference type="InterPro" id="IPR001810">
    <property type="entry name" value="F-box_dom"/>
</dbReference>
<feature type="domain" description="F-box" evidence="1">
    <location>
        <begin position="26"/>
        <end position="76"/>
    </location>
</feature>
<dbReference type="InterPro" id="IPR050796">
    <property type="entry name" value="SCF_F-box_component"/>
</dbReference>
<dbReference type="InterPro" id="IPR036047">
    <property type="entry name" value="F-box-like_dom_sf"/>
</dbReference>
<dbReference type="PANTHER" id="PTHR31672:SF13">
    <property type="entry name" value="F-BOX PROTEIN CPR30-LIKE"/>
    <property type="match status" value="1"/>
</dbReference>
<dbReference type="AlphaFoldDB" id="A0AAV1EE77"/>
<dbReference type="Pfam" id="PF08268">
    <property type="entry name" value="FBA_3"/>
    <property type="match status" value="1"/>
</dbReference>
<dbReference type="NCBIfam" id="TIGR01640">
    <property type="entry name" value="F_box_assoc_1"/>
    <property type="match status" value="1"/>
</dbReference>
<dbReference type="Pfam" id="PF00646">
    <property type="entry name" value="F-box"/>
    <property type="match status" value="1"/>
</dbReference>